<feature type="region of interest" description="Disordered" evidence="1">
    <location>
        <begin position="404"/>
        <end position="433"/>
    </location>
</feature>
<evidence type="ECO:0000313" key="2">
    <source>
        <dbReference type="EMBL" id="MFC4673589.1"/>
    </source>
</evidence>
<keyword evidence="3" id="KW-1185">Reference proteome</keyword>
<reference evidence="3" key="1">
    <citation type="journal article" date="2019" name="Int. J. Syst. Evol. Microbiol.">
        <title>The Global Catalogue of Microorganisms (GCM) 10K type strain sequencing project: providing services to taxonomists for standard genome sequencing and annotation.</title>
        <authorList>
            <consortium name="The Broad Institute Genomics Platform"/>
            <consortium name="The Broad Institute Genome Sequencing Center for Infectious Disease"/>
            <person name="Wu L."/>
            <person name="Ma J."/>
        </authorList>
    </citation>
    <scope>NUCLEOTIDE SEQUENCE [LARGE SCALE GENOMIC DNA]</scope>
    <source>
        <strain evidence="3">CCUG 66188</strain>
    </source>
</reference>
<accession>A0ABV9KUV6</accession>
<dbReference type="Pfam" id="PF06074">
    <property type="entry name" value="Portal_Mu"/>
    <property type="match status" value="1"/>
</dbReference>
<dbReference type="InterPro" id="IPR009279">
    <property type="entry name" value="Portal_Mu"/>
</dbReference>
<evidence type="ECO:0000313" key="3">
    <source>
        <dbReference type="Proteomes" id="UP001596023"/>
    </source>
</evidence>
<organism evidence="2 3">
    <name type="scientific">Dysgonomonas termitidis</name>
    <dbReference type="NCBI Taxonomy" id="1516126"/>
    <lineage>
        <taxon>Bacteria</taxon>
        <taxon>Pseudomonadati</taxon>
        <taxon>Bacteroidota</taxon>
        <taxon>Bacteroidia</taxon>
        <taxon>Bacteroidales</taxon>
        <taxon>Dysgonomonadaceae</taxon>
        <taxon>Dysgonomonas</taxon>
    </lineage>
</organism>
<protein>
    <submittedName>
        <fullName evidence="2">DUF935 family protein</fullName>
    </submittedName>
</protein>
<gene>
    <name evidence="2" type="ORF">ACFO6W_07780</name>
</gene>
<feature type="compositionally biased region" description="Gly residues" evidence="1">
    <location>
        <begin position="424"/>
        <end position="433"/>
    </location>
</feature>
<comment type="caution">
    <text evidence="2">The sequence shown here is derived from an EMBL/GenBank/DDBJ whole genome shotgun (WGS) entry which is preliminary data.</text>
</comment>
<sequence length="433" mass="48847">MNNKPFKDRLNPILIDKWGNPMAALPNVQQNARKLSADKTIVAKIIGEFKDRQRAEIKKWQQAMAAIRNPDDPRAYLLQDLYDNLESDGHFISERELRKAATLCAEFSIIDRSTGAVNNEKTDLFREEWFYSLRADLLDCIFKGVTILELTNPLSLDFEVVPRRNVQADTGRVFLEASGSKYIDYRSGLYAGRIIQAGKNDSLGLMADLCGQLIWKRNAQQSWAEYTEKYGQPLITATTNKISDSDIQHIQDMLDTLGEAARAVLPEGTTIKIEQFTGGDSYKVYDMQIERINTEISKPMIGGTMLTSDGSSRSQSEVHERNLNEKIAARDKLMIEYIVNGQLIPIMQRWGHAVNPDTDKFVHNDTFELSVEAHWQIVSDAISYFDVPVEWISKTFNMPITGLKKQAAPNPPEPGANEKKPKAHGGGFSANFR</sequence>
<dbReference type="EMBL" id="JBHSGN010000059">
    <property type="protein sequence ID" value="MFC4673589.1"/>
    <property type="molecule type" value="Genomic_DNA"/>
</dbReference>
<evidence type="ECO:0000256" key="1">
    <source>
        <dbReference type="SAM" id="MobiDB-lite"/>
    </source>
</evidence>
<proteinExistence type="predicted"/>
<dbReference type="RefSeq" id="WP_379995018.1">
    <property type="nucleotide sequence ID" value="NZ_JBHSGN010000059.1"/>
</dbReference>
<name>A0ABV9KUV6_9BACT</name>
<dbReference type="Proteomes" id="UP001596023">
    <property type="component" value="Unassembled WGS sequence"/>
</dbReference>